<organism evidence="2 3">
    <name type="scientific">Candidatus Fervidibacter japonicus</name>
    <dbReference type="NCBI Taxonomy" id="2035412"/>
    <lineage>
        <taxon>Bacteria</taxon>
        <taxon>Candidatus Fervidibacterota</taxon>
        <taxon>Candidatus Fervidibacter</taxon>
    </lineage>
</organism>
<accession>A0A2H5XBT1</accession>
<name>A0A2H5XBT1_9BACT</name>
<dbReference type="SUPFAM" id="SSF54523">
    <property type="entry name" value="Pili subunits"/>
    <property type="match status" value="1"/>
</dbReference>
<evidence type="ECO:0000313" key="3">
    <source>
        <dbReference type="Proteomes" id="UP000236173"/>
    </source>
</evidence>
<comment type="caution">
    <text evidence="2">The sequence shown here is derived from an EMBL/GenBank/DDBJ whole genome shotgun (WGS) entry which is preliminary data.</text>
</comment>
<sequence length="461" mass="52865">MSRWFWAVGIVIVALMLVGLYIRWRQPSPVHQVKKELARLQQAGEPTTLAELLPPIPPQQDGTPLYRHAIAQLETAQKSLPQPVWDDLYAFLELRPSKPVRHAHVYKALQALRPALQTLRHAVTYPHMRMTDWNVENPTAVMFPHLAPFREFARLLVAEGLWRKRQGDMDGAMESCLTGLRLVRRLGDEPSMIGFLVQGAIFAITVSALQRILADEDPSPNAYRMVIAELQAWDIDRNFVRALQAERVFVIATCEWLQERASRRELNALTDPSTTPPLQLNLAVWLQSKPDLIARNELRMLQHYEALIALARKGEPYDWQALKRLEDRWQQEVDRPARGVELGSVALIWNENAVAQMLMPPLSRLFQRATTYHALQRIGMTAMALRLYRHGHGRYPETLQALVPQYLPAVPTDPFDGKPLRYRRSAKGFKVWSVGEDMKDDGGVEGKPRWVRGDIVWRTMK</sequence>
<gene>
    <name evidence="2" type="ORF">HRbin17_01156</name>
</gene>
<dbReference type="EMBL" id="BEHT01000013">
    <property type="protein sequence ID" value="GBC98642.1"/>
    <property type="molecule type" value="Genomic_DNA"/>
</dbReference>
<reference evidence="3" key="1">
    <citation type="submission" date="2017-09" db="EMBL/GenBank/DDBJ databases">
        <title>Metaegenomics of thermophilic ammonia-oxidizing enrichment culture.</title>
        <authorList>
            <person name="Kato S."/>
            <person name="Suzuki K."/>
        </authorList>
    </citation>
    <scope>NUCLEOTIDE SEQUENCE [LARGE SCALE GENOMIC DNA]</scope>
</reference>
<keyword evidence="1" id="KW-0812">Transmembrane</keyword>
<keyword evidence="1" id="KW-1133">Transmembrane helix</keyword>
<dbReference type="Proteomes" id="UP000236173">
    <property type="component" value="Unassembled WGS sequence"/>
</dbReference>
<evidence type="ECO:0000313" key="2">
    <source>
        <dbReference type="EMBL" id="GBC98642.1"/>
    </source>
</evidence>
<evidence type="ECO:0000256" key="1">
    <source>
        <dbReference type="SAM" id="Phobius"/>
    </source>
</evidence>
<keyword evidence="1" id="KW-0472">Membrane</keyword>
<proteinExistence type="predicted"/>
<dbReference type="AlphaFoldDB" id="A0A2H5XBT1"/>
<dbReference type="Gene3D" id="3.30.700.10">
    <property type="entry name" value="Glycoprotein, Type 4 Pilin"/>
    <property type="match status" value="1"/>
</dbReference>
<dbReference type="InterPro" id="IPR045584">
    <property type="entry name" value="Pilin-like"/>
</dbReference>
<feature type="transmembrane region" description="Helical" evidence="1">
    <location>
        <begin position="6"/>
        <end position="24"/>
    </location>
</feature>
<protein>
    <submittedName>
        <fullName evidence="2">Uncharacterized protein</fullName>
    </submittedName>
</protein>